<dbReference type="SUPFAM" id="SSF144232">
    <property type="entry name" value="HIT/MYND zinc finger-like"/>
    <property type="match status" value="1"/>
</dbReference>
<dbReference type="Gene3D" id="6.10.140.2220">
    <property type="match status" value="1"/>
</dbReference>
<comment type="subcellular location">
    <subcellularLocation>
        <location evidence="2">Cytoplasm</location>
    </subcellularLocation>
    <subcellularLocation>
        <location evidence="1">Nucleus</location>
    </subcellularLocation>
</comment>
<organism evidence="19 20">
    <name type="scientific">Tigriopus californicus</name>
    <name type="common">Marine copepod</name>
    <dbReference type="NCBI Taxonomy" id="6832"/>
    <lineage>
        <taxon>Eukaryota</taxon>
        <taxon>Metazoa</taxon>
        <taxon>Ecdysozoa</taxon>
        <taxon>Arthropoda</taxon>
        <taxon>Crustacea</taxon>
        <taxon>Multicrustacea</taxon>
        <taxon>Hexanauplia</taxon>
        <taxon>Copepoda</taxon>
        <taxon>Harpacticoida</taxon>
        <taxon>Harpacticidae</taxon>
        <taxon>Tigriopus</taxon>
    </lineage>
</organism>
<dbReference type="Gene3D" id="2.170.270.10">
    <property type="entry name" value="SET domain"/>
    <property type="match status" value="2"/>
</dbReference>
<dbReference type="OMA" id="HINHECE"/>
<keyword evidence="9" id="KW-0862">Zinc</keyword>
<keyword evidence="10" id="KW-0539">Nucleus</keyword>
<evidence type="ECO:0000256" key="10">
    <source>
        <dbReference type="ARBA" id="ARBA00023242"/>
    </source>
</evidence>
<evidence type="ECO:0000256" key="12">
    <source>
        <dbReference type="ARBA" id="ARBA00093423"/>
    </source>
</evidence>
<evidence type="ECO:0000256" key="6">
    <source>
        <dbReference type="ARBA" id="ARBA00022691"/>
    </source>
</evidence>
<dbReference type="Proteomes" id="UP000318571">
    <property type="component" value="Chromosome 3"/>
</dbReference>
<evidence type="ECO:0000256" key="1">
    <source>
        <dbReference type="ARBA" id="ARBA00004123"/>
    </source>
</evidence>
<dbReference type="GO" id="GO:0032259">
    <property type="term" value="P:methylation"/>
    <property type="evidence" value="ECO:0007669"/>
    <property type="project" value="UniProtKB-KW"/>
</dbReference>
<keyword evidence="6" id="KW-0949">S-adenosyl-L-methionine</keyword>
<dbReference type="InterPro" id="IPR044421">
    <property type="entry name" value="SMYD4_SET"/>
</dbReference>
<dbReference type="PANTHER" id="PTHR46165">
    <property type="entry name" value="SET AND MYND DOMAIN-CONTAINING PROTEIN 4"/>
    <property type="match status" value="1"/>
</dbReference>
<comment type="caution">
    <text evidence="19">The sequence shown here is derived from an EMBL/GenBank/DDBJ whole genome shotgun (WGS) entry which is preliminary data.</text>
</comment>
<dbReference type="Gene3D" id="1.25.40.10">
    <property type="entry name" value="Tetratricopeptide repeat domain"/>
    <property type="match status" value="1"/>
</dbReference>
<feature type="domain" description="SET" evidence="17">
    <location>
        <begin position="252"/>
        <end position="575"/>
    </location>
</feature>
<dbReference type="InterPro" id="IPR002893">
    <property type="entry name" value="Znf_MYND"/>
</dbReference>
<name>A0A553P5Y3_TIGCA</name>
<dbReference type="STRING" id="6832.A0A553P5Y3"/>
<dbReference type="InterPro" id="IPR046341">
    <property type="entry name" value="SET_dom_sf"/>
</dbReference>
<evidence type="ECO:0000259" key="18">
    <source>
        <dbReference type="PROSITE" id="PS50865"/>
    </source>
</evidence>
<evidence type="ECO:0000256" key="13">
    <source>
        <dbReference type="ARBA" id="ARBA00093635"/>
    </source>
</evidence>
<evidence type="ECO:0000256" key="15">
    <source>
        <dbReference type="PROSITE-ProRule" id="PRU00134"/>
    </source>
</evidence>
<dbReference type="SUPFAM" id="SSF82199">
    <property type="entry name" value="SET domain"/>
    <property type="match status" value="1"/>
</dbReference>
<accession>A0A553P5Y3</accession>
<reference evidence="19 20" key="1">
    <citation type="journal article" date="2018" name="Nat. Ecol. Evol.">
        <title>Genomic signatures of mitonuclear coevolution across populations of Tigriopus californicus.</title>
        <authorList>
            <person name="Barreto F.S."/>
            <person name="Watson E.T."/>
            <person name="Lima T.G."/>
            <person name="Willett C.S."/>
            <person name="Edmands S."/>
            <person name="Li W."/>
            <person name="Burton R.S."/>
        </authorList>
    </citation>
    <scope>NUCLEOTIDE SEQUENCE [LARGE SCALE GENOMIC DNA]</scope>
    <source>
        <strain evidence="19 20">San Diego</strain>
    </source>
</reference>
<evidence type="ECO:0000313" key="20">
    <source>
        <dbReference type="Proteomes" id="UP000318571"/>
    </source>
</evidence>
<dbReference type="EMBL" id="VCGU01000007">
    <property type="protein sequence ID" value="TRY73097.1"/>
    <property type="molecule type" value="Genomic_DNA"/>
</dbReference>
<dbReference type="PROSITE" id="PS50865">
    <property type="entry name" value="ZF_MYND_2"/>
    <property type="match status" value="1"/>
</dbReference>
<dbReference type="OrthoDB" id="7770870at2759"/>
<dbReference type="GO" id="GO:0008170">
    <property type="term" value="F:N-methyltransferase activity"/>
    <property type="evidence" value="ECO:0007669"/>
    <property type="project" value="UniProtKB-ARBA"/>
</dbReference>
<dbReference type="InterPro" id="IPR001214">
    <property type="entry name" value="SET_dom"/>
</dbReference>
<dbReference type="SUPFAM" id="SSF48452">
    <property type="entry name" value="TPR-like"/>
    <property type="match status" value="1"/>
</dbReference>
<protein>
    <recommendedName>
        <fullName evidence="13">Protein-lysine N-methyltransferase SMYD4</fullName>
    </recommendedName>
    <alternativeName>
        <fullName evidence="14">SET and MYND domain-containing protein 4</fullName>
    </alternativeName>
</protein>
<dbReference type="GO" id="GO:0008276">
    <property type="term" value="F:protein methyltransferase activity"/>
    <property type="evidence" value="ECO:0007669"/>
    <property type="project" value="UniProtKB-ARBA"/>
</dbReference>
<dbReference type="InterPro" id="IPR011990">
    <property type="entry name" value="TPR-like_helical_dom_sf"/>
</dbReference>
<dbReference type="GO" id="GO:0005737">
    <property type="term" value="C:cytoplasm"/>
    <property type="evidence" value="ECO:0007669"/>
    <property type="project" value="UniProtKB-SubCell"/>
</dbReference>
<proteinExistence type="predicted"/>
<evidence type="ECO:0000256" key="9">
    <source>
        <dbReference type="ARBA" id="ARBA00022833"/>
    </source>
</evidence>
<sequence length="716" mass="81388">MDQEARELGRKLNTGITALISGFLKSEKLKEFEELKTPEEKVAFLYHEEAYYPLLQGVRRSHKPNEDSKKNQKMSKALRDAGNEAFGKGDNSLALDCYNQAIILAPCDTSSGQGEDLAIAAANRSAVMYRLQKYGFCLKDCELAERSGYPKHLRYKLFQRHANCLSETFKLTEADAMFQKAIEALSDSKLNNAQADKVKKEIKACWDESKTKKGLEKVVNEFLKNPQQLIPDELKIESLAVGGNPSHPALSDKIRIVYNKFEGRHAIATRTINPGEVLGVEQPVVYSLYTERFLSNCSRCFKAVVVPIPCFGCSAILFCSMNCRDEAWNRFHKFECKEMDSVSSIYQNIFLVYRLICQTPMEYFRDHESNFLDHNQERGAQENPSTSQFSKGLGFDTDPCDSDLSDSDSEESASEENEGSDDELEDKCQSAMIYSSDDYLNVFNLEGHDKEQNPDDELALATSSAFLLHFLKKSNYFPVPSSKQAISSDELLMARILYRFLQVSQYNTHQISQMDNWDKTTGLTIRPIGFGLNPTLALFNHSCSPNTIRCNVGTKTNLISTQTIHAGAEITDSYSTLYQDQPRNERFNHLMNFYKFECRCKACLNDWPVFEGLKKTVAKPGMAEKVADVKKMYAVLFKLSQQDLQSGYFDRIVEMWSKFYPTCAEALEAPHKTFLHVASQIHDCFWLKHGNRVPKLNVPVFKDHVKDSKVPKEEKP</sequence>
<dbReference type="Pfam" id="PF00856">
    <property type="entry name" value="SET"/>
    <property type="match status" value="1"/>
</dbReference>
<dbReference type="InterPro" id="IPR052097">
    <property type="entry name" value="SET-MYND_domain_protein"/>
</dbReference>
<keyword evidence="5" id="KW-0808">Transferase</keyword>
<comment type="function">
    <text evidence="12">Protein-lysine N-methyltransferase. Monomethylates PRMT5, modulating its transcriptional activity. May also act as a histone methyltransferase. Plays a critical role in cardiac development. Acts as a key epigenetic regulator of gene expression during cardiac development via its dual activities as a methyltransferase and negative regulator of HDAC1.</text>
</comment>
<evidence type="ECO:0000256" key="8">
    <source>
        <dbReference type="ARBA" id="ARBA00022771"/>
    </source>
</evidence>
<evidence type="ECO:0000256" key="4">
    <source>
        <dbReference type="ARBA" id="ARBA00022603"/>
    </source>
</evidence>
<keyword evidence="20" id="KW-1185">Reference proteome</keyword>
<feature type="region of interest" description="Disordered" evidence="16">
    <location>
        <begin position="400"/>
        <end position="425"/>
    </location>
</feature>
<dbReference type="PROSITE" id="PS50280">
    <property type="entry name" value="SET"/>
    <property type="match status" value="1"/>
</dbReference>
<keyword evidence="4" id="KW-0489">Methyltransferase</keyword>
<dbReference type="GO" id="GO:0042826">
    <property type="term" value="F:histone deacetylase binding"/>
    <property type="evidence" value="ECO:0007669"/>
    <property type="project" value="TreeGrafter"/>
</dbReference>
<evidence type="ECO:0000256" key="5">
    <source>
        <dbReference type="ARBA" id="ARBA00022679"/>
    </source>
</evidence>
<evidence type="ECO:0000256" key="14">
    <source>
        <dbReference type="ARBA" id="ARBA00093680"/>
    </source>
</evidence>
<dbReference type="Gene3D" id="1.10.220.160">
    <property type="match status" value="2"/>
</dbReference>
<dbReference type="GO" id="GO:0005634">
    <property type="term" value="C:nucleus"/>
    <property type="evidence" value="ECO:0007669"/>
    <property type="project" value="UniProtKB-SubCell"/>
</dbReference>
<keyword evidence="7" id="KW-0479">Metal-binding</keyword>
<dbReference type="PANTHER" id="PTHR46165:SF2">
    <property type="entry name" value="SET AND MYND DOMAIN-CONTAINING PROTEIN 4"/>
    <property type="match status" value="1"/>
</dbReference>
<dbReference type="PROSITE" id="PS01360">
    <property type="entry name" value="ZF_MYND_1"/>
    <property type="match status" value="1"/>
</dbReference>
<evidence type="ECO:0000256" key="3">
    <source>
        <dbReference type="ARBA" id="ARBA00022490"/>
    </source>
</evidence>
<feature type="domain" description="MYND-type" evidence="18">
    <location>
        <begin position="297"/>
        <end position="336"/>
    </location>
</feature>
<dbReference type="Pfam" id="PF01753">
    <property type="entry name" value="zf-MYND"/>
    <property type="match status" value="1"/>
</dbReference>
<dbReference type="CDD" id="cd10536">
    <property type="entry name" value="SET_SMYD4"/>
    <property type="match status" value="1"/>
</dbReference>
<evidence type="ECO:0000256" key="7">
    <source>
        <dbReference type="ARBA" id="ARBA00022723"/>
    </source>
</evidence>
<evidence type="ECO:0000259" key="17">
    <source>
        <dbReference type="PROSITE" id="PS50280"/>
    </source>
</evidence>
<dbReference type="AlphaFoldDB" id="A0A553P5Y3"/>
<gene>
    <name evidence="19" type="ORF">TCAL_00901</name>
</gene>
<evidence type="ECO:0000256" key="16">
    <source>
        <dbReference type="SAM" id="MobiDB-lite"/>
    </source>
</evidence>
<evidence type="ECO:0000313" key="19">
    <source>
        <dbReference type="EMBL" id="TRY73097.1"/>
    </source>
</evidence>
<evidence type="ECO:0000256" key="11">
    <source>
        <dbReference type="ARBA" id="ARBA00048985"/>
    </source>
</evidence>
<keyword evidence="8 15" id="KW-0863">Zinc-finger</keyword>
<keyword evidence="3" id="KW-0963">Cytoplasm</keyword>
<dbReference type="GO" id="GO:0008757">
    <property type="term" value="F:S-adenosylmethionine-dependent methyltransferase activity"/>
    <property type="evidence" value="ECO:0007669"/>
    <property type="project" value="UniProtKB-ARBA"/>
</dbReference>
<feature type="region of interest" description="Disordered" evidence="16">
    <location>
        <begin position="57"/>
        <end position="76"/>
    </location>
</feature>
<dbReference type="GO" id="GO:0008270">
    <property type="term" value="F:zinc ion binding"/>
    <property type="evidence" value="ECO:0007669"/>
    <property type="project" value="UniProtKB-KW"/>
</dbReference>
<comment type="catalytic activity">
    <reaction evidence="11">
        <text>L-lysyl-[protein] + S-adenosyl-L-methionine = N(6)-methyl-L-lysyl-[protein] + S-adenosyl-L-homocysteine + H(+)</text>
        <dbReference type="Rhea" id="RHEA:51736"/>
        <dbReference type="Rhea" id="RHEA-COMP:9752"/>
        <dbReference type="Rhea" id="RHEA-COMP:13053"/>
        <dbReference type="ChEBI" id="CHEBI:15378"/>
        <dbReference type="ChEBI" id="CHEBI:29969"/>
        <dbReference type="ChEBI" id="CHEBI:57856"/>
        <dbReference type="ChEBI" id="CHEBI:59789"/>
        <dbReference type="ChEBI" id="CHEBI:61929"/>
    </reaction>
</comment>
<evidence type="ECO:0000256" key="2">
    <source>
        <dbReference type="ARBA" id="ARBA00004496"/>
    </source>
</evidence>